<dbReference type="PROSITE" id="PS51186">
    <property type="entry name" value="GNAT"/>
    <property type="match status" value="1"/>
</dbReference>
<dbReference type="SUPFAM" id="SSF55718">
    <property type="entry name" value="SCP-like"/>
    <property type="match status" value="1"/>
</dbReference>
<evidence type="ECO:0000259" key="2">
    <source>
        <dbReference type="PROSITE" id="PS51186"/>
    </source>
</evidence>
<evidence type="ECO:0000313" key="3">
    <source>
        <dbReference type="EMBL" id="QBI19453.1"/>
    </source>
</evidence>
<dbReference type="InterPro" id="IPR025559">
    <property type="entry name" value="Eis_dom"/>
</dbReference>
<keyword evidence="3" id="KW-0808">Transferase</keyword>
<evidence type="ECO:0000313" key="4">
    <source>
        <dbReference type="Proteomes" id="UP000291469"/>
    </source>
</evidence>
<protein>
    <submittedName>
        <fullName evidence="3">GNAT family N-acetyltransferase</fullName>
    </submittedName>
</protein>
<dbReference type="Gene3D" id="3.40.630.30">
    <property type="match status" value="2"/>
</dbReference>
<dbReference type="AlphaFoldDB" id="A0A411YDY1"/>
<dbReference type="GO" id="GO:0030649">
    <property type="term" value="P:aminoglycoside antibiotic catabolic process"/>
    <property type="evidence" value="ECO:0007669"/>
    <property type="project" value="TreeGrafter"/>
</dbReference>
<dbReference type="SUPFAM" id="SSF55729">
    <property type="entry name" value="Acyl-CoA N-acyltransferases (Nat)"/>
    <property type="match status" value="1"/>
</dbReference>
<dbReference type="Gene3D" id="3.30.1050.10">
    <property type="entry name" value="SCP2 sterol-binding domain"/>
    <property type="match status" value="1"/>
</dbReference>
<dbReference type="PANTHER" id="PTHR37817">
    <property type="entry name" value="N-ACETYLTRANSFERASE EIS"/>
    <property type="match status" value="1"/>
</dbReference>
<dbReference type="InterPro" id="IPR051554">
    <property type="entry name" value="Acetyltransferase_Eis"/>
</dbReference>
<evidence type="ECO:0000256" key="1">
    <source>
        <dbReference type="SAM" id="MobiDB-lite"/>
    </source>
</evidence>
<dbReference type="Pfam" id="PF13527">
    <property type="entry name" value="Acetyltransf_9"/>
    <property type="match status" value="1"/>
</dbReference>
<feature type="domain" description="N-acetyltransferase" evidence="2">
    <location>
        <begin position="30"/>
        <end position="169"/>
    </location>
</feature>
<organism evidence="3 4">
    <name type="scientific">Egibacter rhizosphaerae</name>
    <dbReference type="NCBI Taxonomy" id="1670831"/>
    <lineage>
        <taxon>Bacteria</taxon>
        <taxon>Bacillati</taxon>
        <taxon>Actinomycetota</taxon>
        <taxon>Nitriliruptoria</taxon>
        <taxon>Egibacterales</taxon>
        <taxon>Egibacteraceae</taxon>
        <taxon>Egibacter</taxon>
    </lineage>
</organism>
<dbReference type="OrthoDB" id="3498897at2"/>
<dbReference type="KEGG" id="erz:ER308_07735"/>
<dbReference type="Pfam" id="PF13530">
    <property type="entry name" value="SCP2_2"/>
    <property type="match status" value="1"/>
</dbReference>
<dbReference type="Proteomes" id="UP000291469">
    <property type="component" value="Chromosome"/>
</dbReference>
<reference evidence="3 4" key="1">
    <citation type="submission" date="2019-01" db="EMBL/GenBank/DDBJ databases">
        <title>Egibacter rhizosphaerae EGI 80759T.</title>
        <authorList>
            <person name="Chen D.-D."/>
            <person name="Tian Y."/>
            <person name="Jiao J.-Y."/>
            <person name="Zhang X.-T."/>
            <person name="Zhang Y.-G."/>
            <person name="Zhang Y."/>
            <person name="Xiao M."/>
            <person name="Shu W.-S."/>
            <person name="Li W.-J."/>
        </authorList>
    </citation>
    <scope>NUCLEOTIDE SEQUENCE [LARGE SCALE GENOMIC DNA]</scope>
    <source>
        <strain evidence="3 4">EGI 80759</strain>
    </source>
</reference>
<dbReference type="GO" id="GO:0034069">
    <property type="term" value="F:aminoglycoside N-acetyltransferase activity"/>
    <property type="evidence" value="ECO:0007669"/>
    <property type="project" value="TreeGrafter"/>
</dbReference>
<dbReference type="EMBL" id="CP036402">
    <property type="protein sequence ID" value="QBI19453.1"/>
    <property type="molecule type" value="Genomic_DNA"/>
</dbReference>
<feature type="region of interest" description="Disordered" evidence="1">
    <location>
        <begin position="1"/>
        <end position="28"/>
    </location>
</feature>
<gene>
    <name evidence="3" type="ORF">ER308_07735</name>
</gene>
<dbReference type="RefSeq" id="WP_131154450.1">
    <property type="nucleotide sequence ID" value="NZ_CP036402.1"/>
</dbReference>
<keyword evidence="4" id="KW-1185">Reference proteome</keyword>
<sequence>MRTMIGLAPGSTPGSPARDTAPDRPERAHRAAVRLEPRHLDSCLHNRTSAFGTAPETESERIERQLADGELWGLVDGDTVLAQARLVPTFHRLGGRPVPCLGLAGVAVPPEQRRHGYAATLVRDVTVLGAVEGFGASVLYPATTAFYRALGWEHAGTRSRYRVLTRAATTRGPTMRLADRPTDWAALQRCRERSVADVAGTAVRPPDRWQQLADARYRYALDDPEQPGELRAYALVDHEHEPTDWQFRLRLRDWAATDRGGLDAVVALVGQSDSIARAAVFVDTTPARWSAVLPEQELEIAGQLHWMARGLDLPAAIGARGFPAGLALAVTLQVEDEPALEEVVPSGPWRLEVAGGEGRLVDVPGADVRLAPQAVGPLITGFRSASDLRMLGLVRGPSDSLELLDAAFAGSSPSMIDFF</sequence>
<accession>A0A411YDY1</accession>
<dbReference type="InterPro" id="IPR000182">
    <property type="entry name" value="GNAT_dom"/>
</dbReference>
<dbReference type="PANTHER" id="PTHR37817:SF1">
    <property type="entry name" value="N-ACETYLTRANSFERASE EIS"/>
    <property type="match status" value="1"/>
</dbReference>
<proteinExistence type="predicted"/>
<dbReference type="InterPro" id="IPR016181">
    <property type="entry name" value="Acyl_CoA_acyltransferase"/>
</dbReference>
<name>A0A411YDY1_9ACTN</name>
<dbReference type="InterPro" id="IPR036527">
    <property type="entry name" value="SCP2_sterol-bd_dom_sf"/>
</dbReference>